<dbReference type="AlphaFoldDB" id="A0A3P8KRT1"/>
<sequence length="674" mass="74106">MIVDPGTKQLTGSLLPHLLPPNSPEYNASSSFDTLTIGTRFPSAVVDRVDKRTIHVRLDTKNGVQGVIRKVHIPDKLKSDNLKSKFSVGQKVNCRVIDHDLLENVAVGTMKKKLLRLPYLSINEISPGDKVNTEIVRFTKTGIVVRVEERLNGLVPFLHLADLPIKNPAQKFTRGQKLLCRVLTVDKTANKLILTAKRGLVESNCPLLGSKEMIDLVSESKFLQDSSDQLFSAFVAKVLENGMLLIGVNNMRAWLPRKECGLSSDDALDATFFHGQVLRIFDARVHKVQNTGIIVNLLIPEDPENANSNARTVGVGFLRFEHLTDHETNIPLLTDCLSSIKPGAPLSLNGRKPRQVVVINQTGKMALVSAKPTLLHAARESRPSESDENAVPATDDSTGFVRDFPDLQNHVDYGVFVQFPAGIRGLAPVRLLCDRRIPQKVTVTELFPTGATVIAKVVELAPSEKRRCLVSLRMIDTYTAAEEQYVNGAIQSLRNWLTEQEWISERQGALSAYRIGDLVSFRITDSDSLVAVGEACKQNTPSALSSSSSKKVTWVAAVVYRENADGVECQPGQLCTGVVTFVDFVASRLELVLSSWLINSINHRDDLNEACALRPGQKVSSVTVALRQRDVAVVAFRGHAAGRFGLVPARRTFNDVIGGNAWSLGQRNQVTLRL</sequence>
<dbReference type="EMBL" id="UZAN01045848">
    <property type="protein sequence ID" value="VDP83299.1"/>
    <property type="molecule type" value="Genomic_DNA"/>
</dbReference>
<protein>
    <recommendedName>
        <fullName evidence="1">S1 motif domain-containing protein</fullName>
    </recommendedName>
</protein>
<dbReference type="InterPro" id="IPR003029">
    <property type="entry name" value="S1_domain"/>
</dbReference>
<dbReference type="FunFam" id="2.40.50.140:FF:000103">
    <property type="entry name" value="protein RRP5 homolog"/>
    <property type="match status" value="1"/>
</dbReference>
<dbReference type="SUPFAM" id="SSF50249">
    <property type="entry name" value="Nucleic acid-binding proteins"/>
    <property type="match status" value="3"/>
</dbReference>
<keyword evidence="3" id="KW-1185">Reference proteome</keyword>
<organism evidence="2 3">
    <name type="scientific">Echinostoma caproni</name>
    <dbReference type="NCBI Taxonomy" id="27848"/>
    <lineage>
        <taxon>Eukaryota</taxon>
        <taxon>Metazoa</taxon>
        <taxon>Spiralia</taxon>
        <taxon>Lophotrochozoa</taxon>
        <taxon>Platyhelminthes</taxon>
        <taxon>Trematoda</taxon>
        <taxon>Digenea</taxon>
        <taxon>Plagiorchiida</taxon>
        <taxon>Echinostomata</taxon>
        <taxon>Echinostomatoidea</taxon>
        <taxon>Echinostomatidae</taxon>
        <taxon>Echinostoma</taxon>
    </lineage>
</organism>
<dbReference type="PANTHER" id="PTHR23270">
    <property type="entry name" value="PROGRAMMED CELL DEATH PROTEIN 11 PRE-RRNA PROCESSING PROTEIN RRP5"/>
    <property type="match status" value="1"/>
</dbReference>
<name>A0A3P8KRT1_9TREM</name>
<dbReference type="GO" id="GO:0006364">
    <property type="term" value="P:rRNA processing"/>
    <property type="evidence" value="ECO:0007669"/>
    <property type="project" value="InterPro"/>
</dbReference>
<dbReference type="GO" id="GO:0032040">
    <property type="term" value="C:small-subunit processome"/>
    <property type="evidence" value="ECO:0007669"/>
    <property type="project" value="TreeGrafter"/>
</dbReference>
<feature type="domain" description="S1 motif" evidence="1">
    <location>
        <begin position="38"/>
        <end position="111"/>
    </location>
</feature>
<dbReference type="InterPro" id="IPR045209">
    <property type="entry name" value="Rrp5"/>
</dbReference>
<dbReference type="PANTHER" id="PTHR23270:SF10">
    <property type="entry name" value="PROTEIN RRP5 HOMOLOG"/>
    <property type="match status" value="1"/>
</dbReference>
<reference evidence="2 3" key="1">
    <citation type="submission" date="2018-11" db="EMBL/GenBank/DDBJ databases">
        <authorList>
            <consortium name="Pathogen Informatics"/>
        </authorList>
    </citation>
    <scope>NUCLEOTIDE SEQUENCE [LARGE SCALE GENOMIC DNA]</scope>
    <source>
        <strain evidence="2 3">Egypt</strain>
    </source>
</reference>
<dbReference type="GO" id="GO:0003723">
    <property type="term" value="F:RNA binding"/>
    <property type="evidence" value="ECO:0007669"/>
    <property type="project" value="TreeGrafter"/>
</dbReference>
<gene>
    <name evidence="2" type="ORF">ECPE_LOCUS8342</name>
</gene>
<evidence type="ECO:0000313" key="2">
    <source>
        <dbReference type="EMBL" id="VDP83299.1"/>
    </source>
</evidence>
<dbReference type="PROSITE" id="PS50126">
    <property type="entry name" value="S1"/>
    <property type="match status" value="3"/>
</dbReference>
<feature type="domain" description="S1 motif" evidence="1">
    <location>
        <begin position="128"/>
        <end position="197"/>
    </location>
</feature>
<dbReference type="OrthoDB" id="412781at2759"/>
<dbReference type="Gene3D" id="2.40.50.140">
    <property type="entry name" value="Nucleic acid-binding proteins"/>
    <property type="match status" value="3"/>
</dbReference>
<evidence type="ECO:0000313" key="3">
    <source>
        <dbReference type="Proteomes" id="UP000272942"/>
    </source>
</evidence>
<dbReference type="Pfam" id="PF00575">
    <property type="entry name" value="S1"/>
    <property type="match status" value="1"/>
</dbReference>
<dbReference type="Proteomes" id="UP000272942">
    <property type="component" value="Unassembled WGS sequence"/>
</dbReference>
<evidence type="ECO:0000259" key="1">
    <source>
        <dbReference type="PROSITE" id="PS50126"/>
    </source>
</evidence>
<feature type="domain" description="S1 motif" evidence="1">
    <location>
        <begin position="394"/>
        <end position="473"/>
    </location>
</feature>
<accession>A0A3P8KRT1</accession>
<dbReference type="InterPro" id="IPR012340">
    <property type="entry name" value="NA-bd_OB-fold"/>
</dbReference>
<dbReference type="SMART" id="SM00316">
    <property type="entry name" value="S1"/>
    <property type="match status" value="3"/>
</dbReference>
<proteinExistence type="predicted"/>